<gene>
    <name evidence="10" type="ORF">GOM49_05250</name>
</gene>
<protein>
    <submittedName>
        <fullName evidence="10">FtsX-like permease family protein</fullName>
    </submittedName>
</protein>
<evidence type="ECO:0000256" key="2">
    <source>
        <dbReference type="ARBA" id="ARBA00022475"/>
    </source>
</evidence>
<evidence type="ECO:0000313" key="11">
    <source>
        <dbReference type="Proteomes" id="UP000422764"/>
    </source>
</evidence>
<accession>A0A6I6ELG7</accession>
<reference evidence="10 11" key="1">
    <citation type="submission" date="2019-12" db="EMBL/GenBank/DDBJ databases">
        <title>Genome sequenceing of Clostridium bovifaecis.</title>
        <authorList>
            <person name="Yao Y."/>
        </authorList>
    </citation>
    <scope>NUCLEOTIDE SEQUENCE [LARGE SCALE GENOMIC DNA]</scope>
    <source>
        <strain evidence="10 11">BXX</strain>
    </source>
</reference>
<evidence type="ECO:0000256" key="6">
    <source>
        <dbReference type="ARBA" id="ARBA00038076"/>
    </source>
</evidence>
<proteinExistence type="inferred from homology"/>
<feature type="transmembrane region" description="Helical" evidence="7">
    <location>
        <begin position="784"/>
        <end position="806"/>
    </location>
</feature>
<feature type="transmembrane region" description="Helical" evidence="7">
    <location>
        <begin position="693"/>
        <end position="718"/>
    </location>
</feature>
<keyword evidence="2" id="KW-1003">Cell membrane</keyword>
<sequence>MISSYKEITGKYLKGNKKRTVLTLIGIILSVALVSSIGFFLKSMQEAQIQDMKNTYGSWHIAYSKVNDNLITKIKSNPSVLRSGTYAEGKEVNLANNLRGKEVFVTEDGVKLLPYTLKEGRFPEKNTEVVLENWFIYKIKQNAKLGDTIEIADNKYTLVGILNDTYMSQMEGKGDIITINSQVNTSERILLVELYVNKRLGENLKELKKLSDEKLIMENKNLLAMQGEGFPKELLGTLIVIIGIVVVATVAVIYNAFQISVVERIKQFGLLRAVGTTPKQIRKIILREASFLAAIGIPIGLGCGIIALYGIDLAFKVIGKGELVFIDPTITPDVLIISTLVGLLSIYASAMLPAVFAGRISPLVAISSRNSITKEKLMKRKSLIIGKIFGFEGDLASKNIKRNRKRYRTTVFSIVISVTLFIAFKAFMDMSLNVYSEINESDSIHFSVVSNGNANNLENRIVEDINKLPETEISYKQYSTQYFYAAIDKTKELDPIKNIGGVYKDINYEGQNKTLVNASLVVYDENSLEAAKKYLKEGSIDYNNLNNENGVIIIDKNRVYNEKTENNFYGSITSLKAGDEILLQVNEERLNDQKRNVEFGSKDVNQVKILAVLESNPFAFMGYEKDIKIITTEKVAKMLVNKDIKPSALNVRLKDAKLEEQGKKDIESIISASGNLKLINIIDQNRKTKASILMIKILLFGFVIVVSLIGSVNIVNTLTTNLILRKREFAALKCIGLTERGLRKMITLEGMLYGIMGSIYGSVIGSLLSYSMYKGINGVREQSYALPIDSIIIAVAGAMFIGYISVQAPLRKMKKENLIDAVREDF</sequence>
<feature type="transmembrane region" description="Helical" evidence="7">
    <location>
        <begin position="234"/>
        <end position="257"/>
    </location>
</feature>
<evidence type="ECO:0000256" key="1">
    <source>
        <dbReference type="ARBA" id="ARBA00004651"/>
    </source>
</evidence>
<organism evidence="10 11">
    <name type="scientific">Clostridium bovifaecis</name>
    <dbReference type="NCBI Taxonomy" id="2184719"/>
    <lineage>
        <taxon>Bacteria</taxon>
        <taxon>Bacillati</taxon>
        <taxon>Bacillota</taxon>
        <taxon>Clostridia</taxon>
        <taxon>Eubacteriales</taxon>
        <taxon>Clostridiaceae</taxon>
        <taxon>Clostridium</taxon>
    </lineage>
</organism>
<keyword evidence="5 7" id="KW-0472">Membrane</keyword>
<dbReference type="GO" id="GO:0005886">
    <property type="term" value="C:plasma membrane"/>
    <property type="evidence" value="ECO:0007669"/>
    <property type="project" value="UniProtKB-SubCell"/>
</dbReference>
<dbReference type="EMBL" id="CP046522">
    <property type="protein sequence ID" value="QGU94582.1"/>
    <property type="molecule type" value="Genomic_DNA"/>
</dbReference>
<evidence type="ECO:0000256" key="5">
    <source>
        <dbReference type="ARBA" id="ARBA00023136"/>
    </source>
</evidence>
<name>A0A6I6ELG7_9CLOT</name>
<evidence type="ECO:0000256" key="3">
    <source>
        <dbReference type="ARBA" id="ARBA00022692"/>
    </source>
</evidence>
<dbReference type="GO" id="GO:0022857">
    <property type="term" value="F:transmembrane transporter activity"/>
    <property type="evidence" value="ECO:0007669"/>
    <property type="project" value="TreeGrafter"/>
</dbReference>
<keyword evidence="3 7" id="KW-0812">Transmembrane</keyword>
<feature type="domain" description="ABC3 transporter permease C-terminal" evidence="8">
    <location>
        <begin position="701"/>
        <end position="817"/>
    </location>
</feature>
<feature type="domain" description="ABC3 transporter permease C-terminal" evidence="8">
    <location>
        <begin position="239"/>
        <end position="362"/>
    </location>
</feature>
<dbReference type="AlphaFoldDB" id="A0A6I6ELG7"/>
<feature type="transmembrane region" description="Helical" evidence="7">
    <location>
        <begin position="289"/>
        <end position="315"/>
    </location>
</feature>
<keyword evidence="11" id="KW-1185">Reference proteome</keyword>
<dbReference type="InterPro" id="IPR050250">
    <property type="entry name" value="Macrolide_Exporter_MacB"/>
</dbReference>
<evidence type="ECO:0000259" key="8">
    <source>
        <dbReference type="Pfam" id="PF02687"/>
    </source>
</evidence>
<comment type="subcellular location">
    <subcellularLocation>
        <location evidence="1">Cell membrane</location>
        <topology evidence="1">Multi-pass membrane protein</topology>
    </subcellularLocation>
</comment>
<dbReference type="InterPro" id="IPR025857">
    <property type="entry name" value="MacB_PCD"/>
</dbReference>
<dbReference type="PANTHER" id="PTHR30572:SF4">
    <property type="entry name" value="ABC TRANSPORTER PERMEASE YTRF"/>
    <property type="match status" value="1"/>
</dbReference>
<feature type="transmembrane region" description="Helical" evidence="7">
    <location>
        <begin position="21"/>
        <end position="41"/>
    </location>
</feature>
<dbReference type="PANTHER" id="PTHR30572">
    <property type="entry name" value="MEMBRANE COMPONENT OF TRANSPORTER-RELATED"/>
    <property type="match status" value="1"/>
</dbReference>
<evidence type="ECO:0000256" key="7">
    <source>
        <dbReference type="SAM" id="Phobius"/>
    </source>
</evidence>
<comment type="similarity">
    <text evidence="6">Belongs to the ABC-4 integral membrane protein family.</text>
</comment>
<dbReference type="Proteomes" id="UP000422764">
    <property type="component" value="Chromosome"/>
</dbReference>
<dbReference type="InterPro" id="IPR003838">
    <property type="entry name" value="ABC3_permease_C"/>
</dbReference>
<evidence type="ECO:0000256" key="4">
    <source>
        <dbReference type="ARBA" id="ARBA00022989"/>
    </source>
</evidence>
<keyword evidence="4 7" id="KW-1133">Transmembrane helix</keyword>
<feature type="domain" description="MacB-like periplasmic core" evidence="9">
    <location>
        <begin position="20"/>
        <end position="183"/>
    </location>
</feature>
<feature type="transmembrane region" description="Helical" evidence="7">
    <location>
        <begin position="750"/>
        <end position="772"/>
    </location>
</feature>
<feature type="transmembrane region" description="Helical" evidence="7">
    <location>
        <begin position="335"/>
        <end position="357"/>
    </location>
</feature>
<dbReference type="Pfam" id="PF02687">
    <property type="entry name" value="FtsX"/>
    <property type="match status" value="2"/>
</dbReference>
<dbReference type="Pfam" id="PF12704">
    <property type="entry name" value="MacB_PCD"/>
    <property type="match status" value="1"/>
</dbReference>
<evidence type="ECO:0000259" key="9">
    <source>
        <dbReference type="Pfam" id="PF12704"/>
    </source>
</evidence>
<evidence type="ECO:0000313" key="10">
    <source>
        <dbReference type="EMBL" id="QGU94582.1"/>
    </source>
</evidence>
<feature type="transmembrane region" description="Helical" evidence="7">
    <location>
        <begin position="407"/>
        <end position="428"/>
    </location>
</feature>